<keyword evidence="4 8" id="KW-0597">Phosphoprotein</keyword>
<comment type="subcellular location">
    <subcellularLocation>
        <location evidence="2">Membrane</location>
    </subcellularLocation>
</comment>
<keyword evidence="9" id="KW-0472">Membrane</keyword>
<sequence>MKITNGEYFKRWFQLSIRQKIQYSVSLFSVMVILVTGITFAWSAHRQFHNSTLNELRILASVLAGNSQAAVTFNDPASANRVLSALESNPNVLSATVYRNDEVFTVYPTGLPPLPLKRVTSDVWYESPYFYASQPIMVNEKALGTLVMKSQLIALTDFWVSLVYVMFGLLVAISGFAYLTSYWLKKHVTLPVRSLSEWATEVCSSKNFEARAVKHSDDEIGRLTDNLNDMLTELSKQESIISLNLSLEEEIGVRKKTEQELISMRNKAEEANRSKSMFLANMSHEIRTPMNAIIGFVDVVLEHDLPDELRKHLTTVRQSARDLHNLLNEILDVAKMEEGKLELERLPLSVNKVVSHVVKTLEFKAKEKNLQVIQRLSDAVPQYVLGDSLRLNQILMNLIGNAIKFTEVGSITVAVDVLETGELKFLVRDTGIGIPKAKVNHIFDSFNQADSSTNRKYGGTGLGTTISKQLVELMDGKIWVESEEGVGSSFYFTIRMESTDDPEHVEEHEFNLAKWRSSDSLNILVAEDMQQNADLLRIRLETLGHVMTHVMNGLQAVEIVKQQTFDLVLMDVQMPEMDGLEATRCIRSLEQGKTIPIIALTASVMHEDRHACHEAGMDGFVKNPLFSMIYFRKWPMFSVKNFKCQSRQILIC</sequence>
<evidence type="ECO:0000259" key="10">
    <source>
        <dbReference type="PROSITE" id="PS50109"/>
    </source>
</evidence>
<evidence type="ECO:0000256" key="9">
    <source>
        <dbReference type="SAM" id="Phobius"/>
    </source>
</evidence>
<dbReference type="Gene3D" id="6.10.340.10">
    <property type="match status" value="1"/>
</dbReference>
<dbReference type="InterPro" id="IPR003661">
    <property type="entry name" value="HisK_dim/P_dom"/>
</dbReference>
<dbReference type="Pfam" id="PF00512">
    <property type="entry name" value="HisKA"/>
    <property type="match status" value="1"/>
</dbReference>
<comment type="catalytic activity">
    <reaction evidence="1">
        <text>ATP + protein L-histidine = ADP + protein N-phospho-L-histidine.</text>
        <dbReference type="EC" id="2.7.13.3"/>
    </reaction>
</comment>
<dbReference type="Pfam" id="PF00072">
    <property type="entry name" value="Response_reg"/>
    <property type="match status" value="1"/>
</dbReference>
<proteinExistence type="predicted"/>
<dbReference type="InterPro" id="IPR005467">
    <property type="entry name" value="His_kinase_dom"/>
</dbReference>
<dbReference type="CDD" id="cd06225">
    <property type="entry name" value="HAMP"/>
    <property type="match status" value="1"/>
</dbReference>
<dbReference type="CDD" id="cd16922">
    <property type="entry name" value="HATPase_EvgS-ArcB-TorS-like"/>
    <property type="match status" value="1"/>
</dbReference>
<dbReference type="InterPro" id="IPR003660">
    <property type="entry name" value="HAMP_dom"/>
</dbReference>
<dbReference type="RefSeq" id="WP_344795903.1">
    <property type="nucleotide sequence ID" value="NZ_BAABBN010000004.1"/>
</dbReference>
<dbReference type="SMART" id="SM00387">
    <property type="entry name" value="HATPase_c"/>
    <property type="match status" value="1"/>
</dbReference>
<dbReference type="Gene3D" id="3.40.50.2300">
    <property type="match status" value="1"/>
</dbReference>
<dbReference type="InterPro" id="IPR001789">
    <property type="entry name" value="Sig_transdc_resp-reg_receiver"/>
</dbReference>
<keyword evidence="14" id="KW-1185">Reference proteome</keyword>
<gene>
    <name evidence="13" type="ORF">GCM10022277_08920</name>
</gene>
<dbReference type="Pfam" id="PF17152">
    <property type="entry name" value="CHASE8"/>
    <property type="match status" value="1"/>
</dbReference>
<dbReference type="InterPro" id="IPR004358">
    <property type="entry name" value="Sig_transdc_His_kin-like_C"/>
</dbReference>
<dbReference type="InterPro" id="IPR033417">
    <property type="entry name" value="CHASE8"/>
</dbReference>
<keyword evidence="5" id="KW-0808">Transferase</keyword>
<evidence type="ECO:0000313" key="14">
    <source>
        <dbReference type="Proteomes" id="UP001501565"/>
    </source>
</evidence>
<feature type="domain" description="Histidine kinase" evidence="10">
    <location>
        <begin position="281"/>
        <end position="498"/>
    </location>
</feature>
<evidence type="ECO:0000256" key="7">
    <source>
        <dbReference type="ARBA" id="ARBA00023012"/>
    </source>
</evidence>
<dbReference type="SUPFAM" id="SSF158472">
    <property type="entry name" value="HAMP domain-like"/>
    <property type="match status" value="1"/>
</dbReference>
<dbReference type="PROSITE" id="PS50885">
    <property type="entry name" value="HAMP"/>
    <property type="match status" value="1"/>
</dbReference>
<feature type="domain" description="HAMP" evidence="12">
    <location>
        <begin position="207"/>
        <end position="239"/>
    </location>
</feature>
<evidence type="ECO:0000256" key="2">
    <source>
        <dbReference type="ARBA" id="ARBA00004370"/>
    </source>
</evidence>
<dbReference type="Proteomes" id="UP001501565">
    <property type="component" value="Unassembled WGS sequence"/>
</dbReference>
<name>A0ABP7M6R6_9GAMM</name>
<dbReference type="PROSITE" id="PS50110">
    <property type="entry name" value="RESPONSE_REGULATORY"/>
    <property type="match status" value="1"/>
</dbReference>
<feature type="transmembrane region" description="Helical" evidence="9">
    <location>
        <begin position="158"/>
        <end position="184"/>
    </location>
</feature>
<dbReference type="SUPFAM" id="SSF47384">
    <property type="entry name" value="Homodimeric domain of signal transducing histidine kinase"/>
    <property type="match status" value="1"/>
</dbReference>
<dbReference type="EMBL" id="BAABBN010000004">
    <property type="protein sequence ID" value="GAA3916410.1"/>
    <property type="molecule type" value="Genomic_DNA"/>
</dbReference>
<dbReference type="InterPro" id="IPR011006">
    <property type="entry name" value="CheY-like_superfamily"/>
</dbReference>
<evidence type="ECO:0000256" key="4">
    <source>
        <dbReference type="ARBA" id="ARBA00022553"/>
    </source>
</evidence>
<evidence type="ECO:0000259" key="12">
    <source>
        <dbReference type="PROSITE" id="PS50885"/>
    </source>
</evidence>
<evidence type="ECO:0000256" key="8">
    <source>
        <dbReference type="PROSITE-ProRule" id="PRU00169"/>
    </source>
</evidence>
<dbReference type="InterPro" id="IPR036890">
    <property type="entry name" value="HATPase_C_sf"/>
</dbReference>
<accession>A0ABP7M6R6</accession>
<reference evidence="14" key="1">
    <citation type="journal article" date="2019" name="Int. J. Syst. Evol. Microbiol.">
        <title>The Global Catalogue of Microorganisms (GCM) 10K type strain sequencing project: providing services to taxonomists for standard genome sequencing and annotation.</title>
        <authorList>
            <consortium name="The Broad Institute Genomics Platform"/>
            <consortium name="The Broad Institute Genome Sequencing Center for Infectious Disease"/>
            <person name="Wu L."/>
            <person name="Ma J."/>
        </authorList>
    </citation>
    <scope>NUCLEOTIDE SEQUENCE [LARGE SCALE GENOMIC DNA]</scope>
    <source>
        <strain evidence="14">JCM 17551</strain>
    </source>
</reference>
<dbReference type="SMART" id="SM00388">
    <property type="entry name" value="HisKA"/>
    <property type="match status" value="1"/>
</dbReference>
<dbReference type="CDD" id="cd00082">
    <property type="entry name" value="HisKA"/>
    <property type="match status" value="1"/>
</dbReference>
<evidence type="ECO:0000313" key="13">
    <source>
        <dbReference type="EMBL" id="GAA3916410.1"/>
    </source>
</evidence>
<feature type="domain" description="Response regulatory" evidence="11">
    <location>
        <begin position="522"/>
        <end position="638"/>
    </location>
</feature>
<organism evidence="13 14">
    <name type="scientific">Litoribacillus peritrichatus</name>
    <dbReference type="NCBI Taxonomy" id="718191"/>
    <lineage>
        <taxon>Bacteria</taxon>
        <taxon>Pseudomonadati</taxon>
        <taxon>Pseudomonadota</taxon>
        <taxon>Gammaproteobacteria</taxon>
        <taxon>Oceanospirillales</taxon>
        <taxon>Oceanospirillaceae</taxon>
        <taxon>Litoribacillus</taxon>
    </lineage>
</organism>
<feature type="modified residue" description="4-aspartylphosphate" evidence="8">
    <location>
        <position position="571"/>
    </location>
</feature>
<protein>
    <recommendedName>
        <fullName evidence="3">histidine kinase</fullName>
        <ecNumber evidence="3">2.7.13.3</ecNumber>
    </recommendedName>
</protein>
<dbReference type="EC" id="2.7.13.3" evidence="3"/>
<keyword evidence="9" id="KW-0812">Transmembrane</keyword>
<keyword evidence="7" id="KW-0902">Two-component regulatory system</keyword>
<dbReference type="InterPro" id="IPR036097">
    <property type="entry name" value="HisK_dim/P_sf"/>
</dbReference>
<evidence type="ECO:0000256" key="6">
    <source>
        <dbReference type="ARBA" id="ARBA00022777"/>
    </source>
</evidence>
<dbReference type="SMART" id="SM00448">
    <property type="entry name" value="REC"/>
    <property type="match status" value="1"/>
</dbReference>
<evidence type="ECO:0000259" key="11">
    <source>
        <dbReference type="PROSITE" id="PS50110"/>
    </source>
</evidence>
<evidence type="ECO:0000256" key="3">
    <source>
        <dbReference type="ARBA" id="ARBA00012438"/>
    </source>
</evidence>
<evidence type="ECO:0000256" key="1">
    <source>
        <dbReference type="ARBA" id="ARBA00000085"/>
    </source>
</evidence>
<dbReference type="SUPFAM" id="SSF55874">
    <property type="entry name" value="ATPase domain of HSP90 chaperone/DNA topoisomerase II/histidine kinase"/>
    <property type="match status" value="1"/>
</dbReference>
<dbReference type="PANTHER" id="PTHR45339">
    <property type="entry name" value="HYBRID SIGNAL TRANSDUCTION HISTIDINE KINASE J"/>
    <property type="match status" value="1"/>
</dbReference>
<keyword evidence="6" id="KW-0418">Kinase</keyword>
<comment type="caution">
    <text evidence="13">The sequence shown here is derived from an EMBL/GenBank/DDBJ whole genome shotgun (WGS) entry which is preliminary data.</text>
</comment>
<dbReference type="SUPFAM" id="SSF52172">
    <property type="entry name" value="CheY-like"/>
    <property type="match status" value="1"/>
</dbReference>
<dbReference type="PANTHER" id="PTHR45339:SF1">
    <property type="entry name" value="HYBRID SIGNAL TRANSDUCTION HISTIDINE KINASE J"/>
    <property type="match status" value="1"/>
</dbReference>
<dbReference type="CDD" id="cd17546">
    <property type="entry name" value="REC_hyHK_CKI1_RcsC-like"/>
    <property type="match status" value="1"/>
</dbReference>
<dbReference type="PROSITE" id="PS50109">
    <property type="entry name" value="HIS_KIN"/>
    <property type="match status" value="1"/>
</dbReference>
<dbReference type="InterPro" id="IPR003594">
    <property type="entry name" value="HATPase_dom"/>
</dbReference>
<dbReference type="PRINTS" id="PR00344">
    <property type="entry name" value="BCTRLSENSOR"/>
</dbReference>
<evidence type="ECO:0000256" key="5">
    <source>
        <dbReference type="ARBA" id="ARBA00022679"/>
    </source>
</evidence>
<dbReference type="Gene3D" id="1.10.287.130">
    <property type="match status" value="1"/>
</dbReference>
<keyword evidence="9" id="KW-1133">Transmembrane helix</keyword>
<dbReference type="Gene3D" id="3.30.565.10">
    <property type="entry name" value="Histidine kinase-like ATPase, C-terminal domain"/>
    <property type="match status" value="1"/>
</dbReference>
<dbReference type="Pfam" id="PF02518">
    <property type="entry name" value="HATPase_c"/>
    <property type="match status" value="1"/>
</dbReference>
<feature type="transmembrane region" description="Helical" evidence="9">
    <location>
        <begin position="21"/>
        <end position="44"/>
    </location>
</feature>